<feature type="region of interest" description="Disordered" evidence="1">
    <location>
        <begin position="306"/>
        <end position="337"/>
    </location>
</feature>
<dbReference type="GeneID" id="75827694"/>
<dbReference type="PANTHER" id="PTHR33119:SF1">
    <property type="entry name" value="FE2OG DIOXYGENASE DOMAIN-CONTAINING PROTEIN"/>
    <property type="match status" value="1"/>
</dbReference>
<keyword evidence="5" id="KW-1185">Reference proteome</keyword>
<gene>
    <name evidence="4" type="ORF">J7T54_001175</name>
</gene>
<comment type="caution">
    <text evidence="4">The sequence shown here is derived from an EMBL/GenBank/DDBJ whole genome shotgun (WGS) entry which is preliminary data.</text>
</comment>
<dbReference type="InterPro" id="IPR049207">
    <property type="entry name" value="DUF4246_N"/>
</dbReference>
<dbReference type="PANTHER" id="PTHR33119">
    <property type="entry name" value="IFI3P"/>
    <property type="match status" value="1"/>
</dbReference>
<proteinExistence type="predicted"/>
<evidence type="ECO:0000256" key="1">
    <source>
        <dbReference type="SAM" id="MobiDB-lite"/>
    </source>
</evidence>
<name>A0A9P9XZC6_9HYPO</name>
<evidence type="ECO:0000313" key="5">
    <source>
        <dbReference type="Proteomes" id="UP001055219"/>
    </source>
</evidence>
<reference evidence="4" key="1">
    <citation type="journal article" date="2021" name="J Fungi (Basel)">
        <title>Genomic and Metabolomic Analyses of the Marine Fungus Emericellopsis cladophorae: Insights into Saltwater Adaptability Mechanisms and Its Biosynthetic Potential.</title>
        <authorList>
            <person name="Goncalves M.F.M."/>
            <person name="Hilario S."/>
            <person name="Van de Peer Y."/>
            <person name="Esteves A.C."/>
            <person name="Alves A."/>
        </authorList>
    </citation>
    <scope>NUCLEOTIDE SEQUENCE</scope>
    <source>
        <strain evidence="4">MUM 19.33</strain>
    </source>
</reference>
<dbReference type="EMBL" id="JAGIXG020000029">
    <property type="protein sequence ID" value="KAI6780671.1"/>
    <property type="molecule type" value="Genomic_DNA"/>
</dbReference>
<evidence type="ECO:0000313" key="4">
    <source>
        <dbReference type="EMBL" id="KAI6780671.1"/>
    </source>
</evidence>
<dbReference type="AlphaFoldDB" id="A0A9P9XZC6"/>
<feature type="domain" description="DUF4246" evidence="2">
    <location>
        <begin position="95"/>
        <end position="413"/>
    </location>
</feature>
<organism evidence="4 5">
    <name type="scientific">Emericellopsis cladophorae</name>
    <dbReference type="NCBI Taxonomy" id="2686198"/>
    <lineage>
        <taxon>Eukaryota</taxon>
        <taxon>Fungi</taxon>
        <taxon>Dikarya</taxon>
        <taxon>Ascomycota</taxon>
        <taxon>Pezizomycotina</taxon>
        <taxon>Sordariomycetes</taxon>
        <taxon>Hypocreomycetidae</taxon>
        <taxon>Hypocreales</taxon>
        <taxon>Bionectriaceae</taxon>
        <taxon>Emericellopsis</taxon>
    </lineage>
</organism>
<evidence type="ECO:0000259" key="2">
    <source>
        <dbReference type="Pfam" id="PF14033"/>
    </source>
</evidence>
<dbReference type="OrthoDB" id="415532at2759"/>
<dbReference type="Pfam" id="PF21666">
    <property type="entry name" value="DUF4246_N"/>
    <property type="match status" value="1"/>
</dbReference>
<sequence>MSFQYPGVDYDLRNRVDDFGIGHNNTHWKNIGRDSERSHAMSVSADLAGCTSPILQVREVAMMIFMDKITDKESWEEKHDDKVHMPRKARILSENTFNYSIAELRNKATYFKSSKLIPTLDAGHHTVVKSDNLVGDEIHAELAAAFDKLQREALGNEDWHPGSDEVQQNFVHPSMYPLTTPLLDHIGSGSIASEYWSEKCQWLPSLVDVRNGAPKFASYINGRQHPEVYGAVEKLIDAVITAWDQCLRDTNRYTVETPARRPSTRLKRFQEADDDNESLWESCDLEEWRDIQNEPSKDTLEEIAGQLDLEDDRHGPPSQSDESEWERSRNSPRELTEDEKQLAKWLELRDLVHPEPPGFETINYEPQHASICQRLAKHGLQIIVTMASAERTPEKPEFAGGNWHMSQILRRDASALPEGCMTLDEAKEHRLALMEERTASTNKMEESWVKTEHNFCEH</sequence>
<reference evidence="4" key="2">
    <citation type="submission" date="2022-07" db="EMBL/GenBank/DDBJ databases">
        <authorList>
            <person name="Goncalves M.F.M."/>
            <person name="Hilario S."/>
            <person name="Van De Peer Y."/>
            <person name="Esteves A.C."/>
            <person name="Alves A."/>
        </authorList>
    </citation>
    <scope>NUCLEOTIDE SEQUENCE</scope>
    <source>
        <strain evidence="4">MUM 19.33</strain>
    </source>
</reference>
<protein>
    <submittedName>
        <fullName evidence="4">Uncharacterized protein</fullName>
    </submittedName>
</protein>
<accession>A0A9P9XZC6</accession>
<feature type="domain" description="DUF4246" evidence="3">
    <location>
        <begin position="30"/>
        <end position="82"/>
    </location>
</feature>
<dbReference type="InterPro" id="IPR025340">
    <property type="entry name" value="DUF4246"/>
</dbReference>
<dbReference type="Pfam" id="PF14033">
    <property type="entry name" value="DUF4246"/>
    <property type="match status" value="1"/>
</dbReference>
<feature type="compositionally biased region" description="Basic and acidic residues" evidence="1">
    <location>
        <begin position="325"/>
        <end position="337"/>
    </location>
</feature>
<dbReference type="Proteomes" id="UP001055219">
    <property type="component" value="Unassembled WGS sequence"/>
</dbReference>
<dbReference type="RefSeq" id="XP_051361527.1">
    <property type="nucleotide sequence ID" value="XM_051507228.1"/>
</dbReference>
<dbReference type="InterPro" id="IPR049192">
    <property type="entry name" value="DUF4246_C"/>
</dbReference>
<evidence type="ECO:0000259" key="3">
    <source>
        <dbReference type="Pfam" id="PF21666"/>
    </source>
</evidence>